<dbReference type="GO" id="GO:0004415">
    <property type="term" value="F:hyalurononglucosaminidase activity"/>
    <property type="evidence" value="ECO:0007669"/>
    <property type="project" value="UniProtKB-UniRule"/>
</dbReference>
<evidence type="ECO:0000256" key="2">
    <source>
        <dbReference type="ARBA" id="ARBA00008871"/>
    </source>
</evidence>
<organism evidence="12 13">
    <name type="scientific">Synaphobranchus kaupii</name>
    <name type="common">Kaup's arrowtooth eel</name>
    <dbReference type="NCBI Taxonomy" id="118154"/>
    <lineage>
        <taxon>Eukaryota</taxon>
        <taxon>Metazoa</taxon>
        <taxon>Chordata</taxon>
        <taxon>Craniata</taxon>
        <taxon>Vertebrata</taxon>
        <taxon>Euteleostomi</taxon>
        <taxon>Actinopterygii</taxon>
        <taxon>Neopterygii</taxon>
        <taxon>Teleostei</taxon>
        <taxon>Anguilliformes</taxon>
        <taxon>Synaphobranchidae</taxon>
        <taxon>Synaphobranchus</taxon>
    </lineage>
</organism>
<evidence type="ECO:0000256" key="5">
    <source>
        <dbReference type="ARBA" id="ARBA00023295"/>
    </source>
</evidence>
<evidence type="ECO:0000256" key="1">
    <source>
        <dbReference type="ARBA" id="ARBA00000251"/>
    </source>
</evidence>
<feature type="disulfide bond" evidence="9">
    <location>
        <begin position="372"/>
        <end position="383"/>
    </location>
</feature>
<feature type="disulfide bond" evidence="9">
    <location>
        <begin position="377"/>
        <end position="430"/>
    </location>
</feature>
<dbReference type="Proteomes" id="UP001152622">
    <property type="component" value="Chromosome 1"/>
</dbReference>
<feature type="chain" id="PRO_5040469898" description="Hyaluronidase" evidence="11">
    <location>
        <begin position="32"/>
        <end position="455"/>
    </location>
</feature>
<dbReference type="InterPro" id="IPR013785">
    <property type="entry name" value="Aldolase_TIM"/>
</dbReference>
<dbReference type="PRINTS" id="PR00846">
    <property type="entry name" value="GLHYDRLASE56"/>
</dbReference>
<dbReference type="SUPFAM" id="SSF51445">
    <property type="entry name" value="(Trans)glycosidases"/>
    <property type="match status" value="1"/>
</dbReference>
<proteinExistence type="inferred from homology"/>
<dbReference type="PANTHER" id="PTHR11769:SF20">
    <property type="entry name" value="HYALURONIDASE PH-20"/>
    <property type="match status" value="1"/>
</dbReference>
<dbReference type="Gene3D" id="3.20.20.70">
    <property type="entry name" value="Aldolase class I"/>
    <property type="match status" value="1"/>
</dbReference>
<comment type="catalytic activity">
    <reaction evidence="1 10">
        <text>Random hydrolysis of (1-&gt;4)-linkages between N-acetyl-beta-D-glucosamine and D-glucuronate residues in hyaluronate.</text>
        <dbReference type="EC" id="3.2.1.35"/>
    </reaction>
</comment>
<protein>
    <recommendedName>
        <fullName evidence="10">Hyaluronidase</fullName>
        <ecNumber evidence="10">3.2.1.35</ecNumber>
    </recommendedName>
</protein>
<keyword evidence="3 10" id="KW-0378">Hydrolase</keyword>
<dbReference type="FunFam" id="3.20.20.70:FF:000065">
    <property type="entry name" value="Hyaluronidase"/>
    <property type="match status" value="1"/>
</dbReference>
<keyword evidence="13" id="KW-1185">Reference proteome</keyword>
<evidence type="ECO:0000313" key="13">
    <source>
        <dbReference type="Proteomes" id="UP001152622"/>
    </source>
</evidence>
<evidence type="ECO:0000256" key="10">
    <source>
        <dbReference type="RuleBase" id="RU610713"/>
    </source>
</evidence>
<feature type="disulfide bond" evidence="9">
    <location>
        <begin position="432"/>
        <end position="438"/>
    </location>
</feature>
<dbReference type="GO" id="GO:0030214">
    <property type="term" value="P:hyaluronan catabolic process"/>
    <property type="evidence" value="ECO:0007669"/>
    <property type="project" value="TreeGrafter"/>
</dbReference>
<evidence type="ECO:0000256" key="6">
    <source>
        <dbReference type="PIRNR" id="PIRNR038193"/>
    </source>
</evidence>
<keyword evidence="11" id="KW-0732">Signal</keyword>
<feature type="disulfide bond" evidence="9">
    <location>
        <begin position="219"/>
        <end position="233"/>
    </location>
</feature>
<evidence type="ECO:0000256" key="3">
    <source>
        <dbReference type="ARBA" id="ARBA00022801"/>
    </source>
</evidence>
<evidence type="ECO:0000256" key="4">
    <source>
        <dbReference type="ARBA" id="ARBA00023157"/>
    </source>
</evidence>
<evidence type="ECO:0000256" key="9">
    <source>
        <dbReference type="PIRSR" id="PIRSR038193-3"/>
    </source>
</evidence>
<evidence type="ECO:0000313" key="12">
    <source>
        <dbReference type="EMBL" id="KAJ8381684.1"/>
    </source>
</evidence>
<dbReference type="AlphaFoldDB" id="A0A9Q1GDV2"/>
<dbReference type="GO" id="GO:0001669">
    <property type="term" value="C:acrosomal vesicle"/>
    <property type="evidence" value="ECO:0007669"/>
    <property type="project" value="TreeGrafter"/>
</dbReference>
<keyword evidence="5 10" id="KW-0326">Glycosidase</keyword>
<dbReference type="PANTHER" id="PTHR11769">
    <property type="entry name" value="HYALURONIDASE"/>
    <property type="match status" value="1"/>
</dbReference>
<gene>
    <name evidence="12" type="ORF">SKAU_G00024620</name>
</gene>
<comment type="caution">
    <text evidence="12">The sequence shown here is derived from an EMBL/GenBank/DDBJ whole genome shotgun (WGS) entry which is preliminary data.</text>
</comment>
<dbReference type="EC" id="3.2.1.35" evidence="10"/>
<accession>A0A9Q1GDV2</accession>
<sequence length="455" mass="51187">MGQVIQMSRGCPLLWPALTFYLLGTLSHALSYPPTAVPLSDDLPFIVVWNIPTIACQKHNIPLDTSPFRVVTTPAKVPGQPLMLFYANRLGLYPHVNAATKQQLYGGIPQRGNLTASLAKAQTDIAHYITSESSPGMAVIDWEDWRPLWDRNWGFKRIYRTLSVVHARQRDPSMTTGKTITMAKRQFQNAARNYMVETLGLGVKQRPRYLWGFYLFPNCYNNGWAEPGYTGRCPVEAQSQNDKLLWLWKSSTALYPSVYLLSALGGTHSAALYVRNRVQEAMRVAALPKRSFTAPVYVYTRPVFIDQNRSFLSKGDLVSTIGESAAVGASGSVLWGASVDYADKSSCEALANYLTSTLNPYIVNVTVATKLCSRLLCRGNGRCVRKNYNSNDYLHLNPRTFTITRYNRRYMAIGRPTVADLSAFAERFTCQCFTGRECSPKLYTQFSRTPRFIRL</sequence>
<comment type="similarity">
    <text evidence="2 6 10">Belongs to the glycosyl hydrolase 56 family.</text>
</comment>
<dbReference type="PIRSF" id="PIRSF038193">
    <property type="entry name" value="Hyaluronidase"/>
    <property type="match status" value="1"/>
</dbReference>
<feature type="active site" description="Proton donor" evidence="7">
    <location>
        <position position="143"/>
    </location>
</feature>
<evidence type="ECO:0000256" key="7">
    <source>
        <dbReference type="PIRSR" id="PIRSR038193-1"/>
    </source>
</evidence>
<name>A0A9Q1GDV2_SYNKA</name>
<evidence type="ECO:0000256" key="11">
    <source>
        <dbReference type="SAM" id="SignalP"/>
    </source>
</evidence>
<dbReference type="GO" id="GO:0005975">
    <property type="term" value="P:carbohydrate metabolic process"/>
    <property type="evidence" value="ECO:0007669"/>
    <property type="project" value="UniProtKB-UniRule"/>
</dbReference>
<dbReference type="InterPro" id="IPR018155">
    <property type="entry name" value="Hyaluronidase"/>
</dbReference>
<keyword evidence="4 9" id="KW-1015">Disulfide bond</keyword>
<dbReference type="OrthoDB" id="5796153at2759"/>
<dbReference type="EMBL" id="JAINUF010000001">
    <property type="protein sequence ID" value="KAJ8381684.1"/>
    <property type="molecule type" value="Genomic_DNA"/>
</dbReference>
<evidence type="ECO:0000256" key="8">
    <source>
        <dbReference type="PIRSR" id="PIRSR038193-2"/>
    </source>
</evidence>
<dbReference type="InterPro" id="IPR017853">
    <property type="entry name" value="GH"/>
</dbReference>
<feature type="signal peptide" evidence="11">
    <location>
        <begin position="1"/>
        <end position="31"/>
    </location>
</feature>
<feature type="glycosylation site" description="N-linked (GlcNAc...) asparagine" evidence="8">
    <location>
        <position position="364"/>
    </location>
</feature>
<dbReference type="Pfam" id="PF01630">
    <property type="entry name" value="Glyco_hydro_56"/>
    <property type="match status" value="1"/>
</dbReference>
<feature type="disulfide bond" evidence="9">
    <location>
        <begin position="56"/>
        <end position="347"/>
    </location>
</feature>
<reference evidence="12" key="1">
    <citation type="journal article" date="2023" name="Science">
        <title>Genome structures resolve the early diversification of teleost fishes.</title>
        <authorList>
            <person name="Parey E."/>
            <person name="Louis A."/>
            <person name="Montfort J."/>
            <person name="Bouchez O."/>
            <person name="Roques C."/>
            <person name="Iampietro C."/>
            <person name="Lluch J."/>
            <person name="Castinel A."/>
            <person name="Donnadieu C."/>
            <person name="Desvignes T."/>
            <person name="Floi Bucao C."/>
            <person name="Jouanno E."/>
            <person name="Wen M."/>
            <person name="Mejri S."/>
            <person name="Dirks R."/>
            <person name="Jansen H."/>
            <person name="Henkel C."/>
            <person name="Chen W.J."/>
            <person name="Zahm M."/>
            <person name="Cabau C."/>
            <person name="Klopp C."/>
            <person name="Thompson A.W."/>
            <person name="Robinson-Rechavi M."/>
            <person name="Braasch I."/>
            <person name="Lecointre G."/>
            <person name="Bobe J."/>
            <person name="Postlethwait J.H."/>
            <person name="Berthelot C."/>
            <person name="Roest Crollius H."/>
            <person name="Guiguen Y."/>
        </authorList>
    </citation>
    <scope>NUCLEOTIDE SEQUENCE</scope>
    <source>
        <strain evidence="12">WJC10195</strain>
    </source>
</reference>